<dbReference type="EMBL" id="APLQ01000014">
    <property type="protein sequence ID" value="ENO13743.2"/>
    <property type="molecule type" value="Genomic_DNA"/>
</dbReference>
<dbReference type="OrthoDB" id="9808013at2"/>
<dbReference type="SUPFAM" id="SSF55909">
    <property type="entry name" value="Pentein"/>
    <property type="match status" value="1"/>
</dbReference>
<dbReference type="eggNOG" id="COG2957">
    <property type="taxonomic scope" value="Bacteria"/>
</dbReference>
<organism evidence="2 3">
    <name type="scientific">Marinobacter nanhaiticus D15-8W</name>
    <dbReference type="NCBI Taxonomy" id="626887"/>
    <lineage>
        <taxon>Bacteria</taxon>
        <taxon>Pseudomonadati</taxon>
        <taxon>Pseudomonadota</taxon>
        <taxon>Gammaproteobacteria</taxon>
        <taxon>Pseudomonadales</taxon>
        <taxon>Marinobacteraceae</taxon>
        <taxon>Marinobacter</taxon>
    </lineage>
</organism>
<dbReference type="PANTHER" id="PTHR31377">
    <property type="entry name" value="AGMATINE DEIMINASE-RELATED"/>
    <property type="match status" value="1"/>
</dbReference>
<evidence type="ECO:0000256" key="1">
    <source>
        <dbReference type="ARBA" id="ARBA00022801"/>
    </source>
</evidence>
<reference evidence="2 3" key="1">
    <citation type="journal article" date="2013" name="Genome Announc.">
        <title>Genome Sequence of the Polycyclic Aromatic Hydrocarbon-Degrading Bacterium Strain Marinobacter nanhaiticus D15-8WT.</title>
        <authorList>
            <person name="Cui Z."/>
            <person name="Gao W."/>
            <person name="Li Q."/>
            <person name="Xu G."/>
            <person name="Zheng L."/>
        </authorList>
    </citation>
    <scope>NUCLEOTIDE SEQUENCE [LARGE SCALE GENOMIC DNA]</scope>
    <source>
        <strain evidence="2 3">D15-8W</strain>
    </source>
</reference>
<dbReference type="GO" id="GO:0047632">
    <property type="term" value="F:agmatine deiminase activity"/>
    <property type="evidence" value="ECO:0007669"/>
    <property type="project" value="TreeGrafter"/>
</dbReference>
<dbReference type="GO" id="GO:0004668">
    <property type="term" value="F:protein-arginine deiminase activity"/>
    <property type="evidence" value="ECO:0007669"/>
    <property type="project" value="InterPro"/>
</dbReference>
<protein>
    <submittedName>
        <fullName evidence="2">Agmatine deiminase family protein</fullName>
    </submittedName>
</protein>
<comment type="caution">
    <text evidence="2">The sequence shown here is derived from an EMBL/GenBank/DDBJ whole genome shotgun (WGS) entry which is preliminary data.</text>
</comment>
<dbReference type="GO" id="GO:0009446">
    <property type="term" value="P:putrescine biosynthetic process"/>
    <property type="evidence" value="ECO:0007669"/>
    <property type="project" value="InterPro"/>
</dbReference>
<proteinExistence type="predicted"/>
<dbReference type="Gene3D" id="3.75.10.10">
    <property type="entry name" value="L-arginine/glycine Amidinotransferase, Chain A"/>
    <property type="match status" value="1"/>
</dbReference>
<accession>N6WY98</accession>
<dbReference type="PATRIC" id="fig|626887.3.peg.4030"/>
<dbReference type="HOGENOM" id="CLU_037682_0_0_6"/>
<sequence length="357" mass="39709">MDTGEYVLSMSRRMPAEWAPQSAVMLTWPHAGTDWLDTLDQVEPVFEAIAKAVLRFQHLILSCEDGAKTTALTDSLNQWAAAQAYPGRVLSVTAPANDTWARDHGPIAIDDEGQCQLLDFRFNAWGDKFPWDKDDVLNRRLSEGGLFGNTPLVPVDFVLEGGSIESDGQGTLLTTSECLLATSRNPGLDRTQIEGRLRESLGAERVLWLNHGYLAGDDTDSHIDTLARFCAPNHICYVRCDDEHDEHYAALRAMEAELQQFRDAGEQPYRLTPLPWPNACYGDEGERLPATYANFLIVNGAVLLPTYDVPQDKEAIRVMGAIFPDRDIIPIDCRPLIHQHGSLHCVTMQLPEGVVKP</sequence>
<evidence type="ECO:0000313" key="3">
    <source>
        <dbReference type="Proteomes" id="UP000013165"/>
    </source>
</evidence>
<dbReference type="STRING" id="626887.J057_20145"/>
<dbReference type="AlphaFoldDB" id="N6WY98"/>
<keyword evidence="3" id="KW-1185">Reference proteome</keyword>
<gene>
    <name evidence="2" type="ORF">J057_20145</name>
</gene>
<dbReference type="InterPro" id="IPR007466">
    <property type="entry name" value="Peptidyl-Arg-deiminase_porph"/>
</dbReference>
<evidence type="ECO:0000313" key="2">
    <source>
        <dbReference type="EMBL" id="ENO13743.2"/>
    </source>
</evidence>
<dbReference type="Proteomes" id="UP000013165">
    <property type="component" value="Unassembled WGS sequence"/>
</dbReference>
<dbReference type="PANTHER" id="PTHR31377:SF0">
    <property type="entry name" value="AGMATINE DEIMINASE-RELATED"/>
    <property type="match status" value="1"/>
</dbReference>
<dbReference type="Pfam" id="PF04371">
    <property type="entry name" value="PAD_porph"/>
    <property type="match status" value="1"/>
</dbReference>
<name>N6WY98_9GAMM</name>
<keyword evidence="1" id="KW-0378">Hydrolase</keyword>